<name>A0A849VMF9_9GAMM</name>
<feature type="transmembrane region" description="Helical" evidence="12">
    <location>
        <begin position="310"/>
        <end position="331"/>
    </location>
</feature>
<dbReference type="GO" id="GO:0016020">
    <property type="term" value="C:membrane"/>
    <property type="evidence" value="ECO:0007669"/>
    <property type="project" value="UniProtKB-SubCell"/>
</dbReference>
<evidence type="ECO:0000313" key="14">
    <source>
        <dbReference type="Proteomes" id="UP000586305"/>
    </source>
</evidence>
<feature type="transmembrane region" description="Helical" evidence="12">
    <location>
        <begin position="115"/>
        <end position="133"/>
    </location>
</feature>
<keyword evidence="2" id="KW-1003">Cell membrane</keyword>
<feature type="transmembrane region" description="Helical" evidence="12">
    <location>
        <begin position="139"/>
        <end position="160"/>
    </location>
</feature>
<accession>A0A849VMF9</accession>
<gene>
    <name evidence="13" type="ORF">HG263_19810</name>
</gene>
<evidence type="ECO:0000313" key="13">
    <source>
        <dbReference type="EMBL" id="NOU52757.1"/>
    </source>
</evidence>
<evidence type="ECO:0000256" key="1">
    <source>
        <dbReference type="ARBA" id="ARBA00004141"/>
    </source>
</evidence>
<feature type="transmembrane region" description="Helical" evidence="12">
    <location>
        <begin position="76"/>
        <end position="95"/>
    </location>
</feature>
<keyword evidence="8" id="KW-0350">Heme biosynthesis</keyword>
<organism evidence="13 14">
    <name type="scientific">Pseudoalteromonas caenipelagi</name>
    <dbReference type="NCBI Taxonomy" id="2726988"/>
    <lineage>
        <taxon>Bacteria</taxon>
        <taxon>Pseudomonadati</taxon>
        <taxon>Pseudomonadota</taxon>
        <taxon>Gammaproteobacteria</taxon>
        <taxon>Alteromonadales</taxon>
        <taxon>Pseudoalteromonadaceae</taxon>
        <taxon>Pseudoalteromonas</taxon>
    </lineage>
</organism>
<dbReference type="EMBL" id="JABBPG010000011">
    <property type="protein sequence ID" value="NOU52757.1"/>
    <property type="molecule type" value="Genomic_DNA"/>
</dbReference>
<keyword evidence="4" id="KW-0479">Metal-binding</keyword>
<feature type="transmembrane region" description="Helical" evidence="12">
    <location>
        <begin position="249"/>
        <end position="270"/>
    </location>
</feature>
<dbReference type="PANTHER" id="PTHR35457">
    <property type="entry name" value="HEME A SYNTHASE"/>
    <property type="match status" value="1"/>
</dbReference>
<dbReference type="InterPro" id="IPR003780">
    <property type="entry name" value="COX15/CtaA_fam"/>
</dbReference>
<keyword evidence="7" id="KW-0408">Iron</keyword>
<dbReference type="Proteomes" id="UP000586305">
    <property type="component" value="Unassembled WGS sequence"/>
</dbReference>
<dbReference type="AlphaFoldDB" id="A0A849VMF9"/>
<keyword evidence="10" id="KW-1015">Disulfide bond</keyword>
<dbReference type="GO" id="GO:0006784">
    <property type="term" value="P:heme A biosynthetic process"/>
    <property type="evidence" value="ECO:0007669"/>
    <property type="project" value="InterPro"/>
</dbReference>
<dbReference type="PANTHER" id="PTHR35457:SF1">
    <property type="entry name" value="HEME A SYNTHASE"/>
    <property type="match status" value="1"/>
</dbReference>
<proteinExistence type="predicted"/>
<dbReference type="GO" id="GO:0016491">
    <property type="term" value="F:oxidoreductase activity"/>
    <property type="evidence" value="ECO:0007669"/>
    <property type="project" value="UniProtKB-KW"/>
</dbReference>
<evidence type="ECO:0000256" key="5">
    <source>
        <dbReference type="ARBA" id="ARBA00022989"/>
    </source>
</evidence>
<dbReference type="RefSeq" id="WP_171627805.1">
    <property type="nucleotide sequence ID" value="NZ_JABBPG010000011.1"/>
</dbReference>
<dbReference type="Pfam" id="PF02628">
    <property type="entry name" value="COX15-CtaA"/>
    <property type="match status" value="1"/>
</dbReference>
<dbReference type="InterPro" id="IPR050450">
    <property type="entry name" value="COX15/CtaA_HemeA_synthase"/>
</dbReference>
<keyword evidence="6" id="KW-0560">Oxidoreductase</keyword>
<sequence length="338" mass="37601">MKKAYKSLILASCLLALVVVSLGAYTRLSNAGLGCPDWPGCYGFLTVPNETHELSVVEQNFPDAQVEPAKAWIEMIHRYFASFLGLLIVILCIIASKHRFNKQSDTQSLPFKHSVILLALVLLQGMLGMWTVTLNLQPFVVMGHLLGGFTILSLLVLLYLRTKARSTPANFAMHNGSFFMATFALGVLVIQIALGGWVAANYAAPHCSGLPICSNIELFSIESVFHLPIGQSNYEFGVLPFETRLSIHFLHRIWALVTALTIFWVSWKLYNKEQSEQIRGAIKLVCLVLVTQLLLGALIVHFQFPLLLTLFHNIMAAMLLLTMVRLCFLLTNRQGVAI</sequence>
<evidence type="ECO:0000256" key="12">
    <source>
        <dbReference type="SAM" id="Phobius"/>
    </source>
</evidence>
<evidence type="ECO:0000256" key="4">
    <source>
        <dbReference type="ARBA" id="ARBA00022723"/>
    </source>
</evidence>
<keyword evidence="5 12" id="KW-1133">Transmembrane helix</keyword>
<evidence type="ECO:0000256" key="10">
    <source>
        <dbReference type="ARBA" id="ARBA00023157"/>
    </source>
</evidence>
<evidence type="ECO:0000256" key="3">
    <source>
        <dbReference type="ARBA" id="ARBA00022692"/>
    </source>
</evidence>
<comment type="caution">
    <text evidence="13">The sequence shown here is derived from an EMBL/GenBank/DDBJ whole genome shotgun (WGS) entry which is preliminary data.</text>
</comment>
<evidence type="ECO:0000256" key="6">
    <source>
        <dbReference type="ARBA" id="ARBA00023002"/>
    </source>
</evidence>
<keyword evidence="3 12" id="KW-0812">Transmembrane</keyword>
<evidence type="ECO:0000256" key="9">
    <source>
        <dbReference type="ARBA" id="ARBA00023136"/>
    </source>
</evidence>
<keyword evidence="14" id="KW-1185">Reference proteome</keyword>
<evidence type="ECO:0000256" key="11">
    <source>
        <dbReference type="ARBA" id="ARBA00023444"/>
    </source>
</evidence>
<reference evidence="13 14" key="1">
    <citation type="submission" date="2020-04" db="EMBL/GenBank/DDBJ databases">
        <title>Pseudoalteromonas caenipelagi sp. nov., isolated from a tidal flat.</title>
        <authorList>
            <person name="Park S."/>
            <person name="Yoon J.-H."/>
        </authorList>
    </citation>
    <scope>NUCLEOTIDE SEQUENCE [LARGE SCALE GENOMIC DNA]</scope>
    <source>
        <strain evidence="13 14">JBTF-M23</strain>
    </source>
</reference>
<evidence type="ECO:0000256" key="7">
    <source>
        <dbReference type="ARBA" id="ARBA00023004"/>
    </source>
</evidence>
<feature type="transmembrane region" description="Helical" evidence="12">
    <location>
        <begin position="172"/>
        <end position="194"/>
    </location>
</feature>
<comment type="subcellular location">
    <subcellularLocation>
        <location evidence="1">Membrane</location>
        <topology evidence="1">Multi-pass membrane protein</topology>
    </subcellularLocation>
</comment>
<dbReference type="GO" id="GO:0046872">
    <property type="term" value="F:metal ion binding"/>
    <property type="evidence" value="ECO:0007669"/>
    <property type="project" value="UniProtKB-KW"/>
</dbReference>
<keyword evidence="9 12" id="KW-0472">Membrane</keyword>
<evidence type="ECO:0000256" key="2">
    <source>
        <dbReference type="ARBA" id="ARBA00022475"/>
    </source>
</evidence>
<protein>
    <submittedName>
        <fullName evidence="13">Heme A synthase</fullName>
    </submittedName>
</protein>
<comment type="pathway">
    <text evidence="11">Porphyrin-containing compound metabolism.</text>
</comment>
<feature type="transmembrane region" description="Helical" evidence="12">
    <location>
        <begin position="282"/>
        <end position="304"/>
    </location>
</feature>
<evidence type="ECO:0000256" key="8">
    <source>
        <dbReference type="ARBA" id="ARBA00023133"/>
    </source>
</evidence>